<sequence>MVSRFCARFSARSFDCLMLTAIRNTLPLDRRQLSAIRRSSLFFSFLCSGVAYRAYCSSCSRSGDGGHDALLPFTQSTTATLFLQHQRHFPAFGPLTVFFADNGSADRSKSAQDDSKRLDKLFALHHWVETQLPYLFNRRLFDSTGEIFDPDTVLEVERPNGSIIRFRGRPRANTFLAAVRSYFAATSSQRRIDLLGLHTDPKVGEIEAHFRVILLPSPTSSDRLLPHDQLAFRLEQKAKWYDFRAIFRLSNSGVLTAVRLTQLTPPQRPGIRLTLQRLRLIRNFVPSLSSGGRRLPQPLPCLPNICAPTAGFSASSSTEADCTGRLASAVWPLLASSPSPSVLLAQKWQHCPFWQLCQQPQTAQNDWSDDGGEIPAPAPMSSFTHRPLRRQWQYDPATLLSSCPLLLASLTAGSQCLT</sequence>
<proteinExistence type="predicted"/>
<evidence type="ECO:0000313" key="1">
    <source>
        <dbReference type="EMBL" id="JAP46429.1"/>
    </source>
</evidence>
<dbReference type="EMBL" id="GEEE01016796">
    <property type="protein sequence ID" value="JAP46429.1"/>
    <property type="molecule type" value="Transcribed_RNA"/>
</dbReference>
<gene>
    <name evidence="1" type="ORF">TR104686</name>
</gene>
<protein>
    <submittedName>
        <fullName evidence="1">Uncharacterized protein</fullName>
    </submittedName>
</protein>
<dbReference type="AlphaFoldDB" id="A0A0X3P3E4"/>
<name>A0A0X3P3E4_SCHSO</name>
<reference evidence="1" key="1">
    <citation type="submission" date="2016-01" db="EMBL/GenBank/DDBJ databases">
        <title>Reference transcriptome for the parasite Schistocephalus solidus: insights into the molecular evolution of parasitism.</title>
        <authorList>
            <person name="Hebert F.O."/>
            <person name="Grambauer S."/>
            <person name="Barber I."/>
            <person name="Landry C.R."/>
            <person name="Aubin-Horth N."/>
        </authorList>
    </citation>
    <scope>NUCLEOTIDE SEQUENCE</scope>
</reference>
<accession>A0A0X3P3E4</accession>
<organism evidence="1">
    <name type="scientific">Schistocephalus solidus</name>
    <name type="common">Tapeworm</name>
    <dbReference type="NCBI Taxonomy" id="70667"/>
    <lineage>
        <taxon>Eukaryota</taxon>
        <taxon>Metazoa</taxon>
        <taxon>Spiralia</taxon>
        <taxon>Lophotrochozoa</taxon>
        <taxon>Platyhelminthes</taxon>
        <taxon>Cestoda</taxon>
        <taxon>Eucestoda</taxon>
        <taxon>Diphyllobothriidea</taxon>
        <taxon>Diphyllobothriidae</taxon>
        <taxon>Schistocephalus</taxon>
    </lineage>
</organism>